<dbReference type="STRING" id="471852.Tcur_1240"/>
<sequence length="101" mass="11073">MPEMYFQVCWPDGVVQRCYSPSTIVEDFSTPGTAYPLKEFVERSRMALGIACERVRAVYGVPSRAATGQLAEIESAAARYADMDGAKVTVEALLDAYGNVR</sequence>
<protein>
    <submittedName>
        <fullName evidence="1">Uncharacterized protein</fullName>
    </submittedName>
</protein>
<dbReference type="eggNOG" id="COG2072">
    <property type="taxonomic scope" value="Bacteria"/>
</dbReference>
<organism evidence="1 2">
    <name type="scientific">Thermomonospora curvata (strain ATCC 19995 / DSM 43183 / JCM 3096 / KCTC 9072 / NBRC 15933 / NCIMB 10081 / Henssen B9)</name>
    <dbReference type="NCBI Taxonomy" id="471852"/>
    <lineage>
        <taxon>Bacteria</taxon>
        <taxon>Bacillati</taxon>
        <taxon>Actinomycetota</taxon>
        <taxon>Actinomycetes</taxon>
        <taxon>Streptosporangiales</taxon>
        <taxon>Thermomonosporaceae</taxon>
        <taxon>Thermomonospora</taxon>
    </lineage>
</organism>
<dbReference type="RefSeq" id="WP_012851607.1">
    <property type="nucleotide sequence ID" value="NC_013510.1"/>
</dbReference>
<dbReference type="EMBL" id="CP001738">
    <property type="protein sequence ID" value="ACY96823.1"/>
    <property type="molecule type" value="Genomic_DNA"/>
</dbReference>
<dbReference type="HOGENOM" id="CLU_163946_0_0_11"/>
<dbReference type="InterPro" id="IPR023846">
    <property type="entry name" value="CHP04042_MSMEG0570"/>
</dbReference>
<dbReference type="AlphaFoldDB" id="D1A9C7"/>
<proteinExistence type="predicted"/>
<dbReference type="OrthoDB" id="195104at2"/>
<evidence type="ECO:0000313" key="1">
    <source>
        <dbReference type="EMBL" id="ACY96823.1"/>
    </source>
</evidence>
<dbReference type="NCBIfam" id="TIGR04042">
    <property type="entry name" value="MSMEG_0570_fam"/>
    <property type="match status" value="1"/>
</dbReference>
<name>D1A9C7_THECD</name>
<keyword evidence="2" id="KW-1185">Reference proteome</keyword>
<dbReference type="KEGG" id="tcu:Tcur_1240"/>
<evidence type="ECO:0000313" key="2">
    <source>
        <dbReference type="Proteomes" id="UP000001918"/>
    </source>
</evidence>
<reference evidence="1 2" key="1">
    <citation type="journal article" date="2011" name="Stand. Genomic Sci.">
        <title>Complete genome sequence of Thermomonospora curvata type strain (B9).</title>
        <authorList>
            <person name="Chertkov O."/>
            <person name="Sikorski J."/>
            <person name="Nolan M."/>
            <person name="Lapidus A."/>
            <person name="Lucas S."/>
            <person name="Del Rio T.G."/>
            <person name="Tice H."/>
            <person name="Cheng J.F."/>
            <person name="Goodwin L."/>
            <person name="Pitluck S."/>
            <person name="Liolios K."/>
            <person name="Ivanova N."/>
            <person name="Mavromatis K."/>
            <person name="Mikhailova N."/>
            <person name="Ovchinnikova G."/>
            <person name="Pati A."/>
            <person name="Chen A."/>
            <person name="Palaniappan K."/>
            <person name="Djao O.D."/>
            <person name="Land M."/>
            <person name="Hauser L."/>
            <person name="Chang Y.J."/>
            <person name="Jeffries C.D."/>
            <person name="Brettin T."/>
            <person name="Han C."/>
            <person name="Detter J.C."/>
            <person name="Rohde M."/>
            <person name="Goker M."/>
            <person name="Woyke T."/>
            <person name="Bristow J."/>
            <person name="Eisen J.A."/>
            <person name="Markowitz V."/>
            <person name="Hugenholtz P."/>
            <person name="Klenk H.P."/>
            <person name="Kyrpides N.C."/>
        </authorList>
    </citation>
    <scope>NUCLEOTIDE SEQUENCE [LARGE SCALE GENOMIC DNA]</scope>
    <source>
        <strain evidence="2">ATCC 19995 / DSM 43183 / JCM 3096 / KCTC 9072 / NBRC 15933 / NCIMB 10081 / Henssen B9</strain>
    </source>
</reference>
<gene>
    <name evidence="1" type="ordered locus">Tcur_1240</name>
</gene>
<dbReference type="Proteomes" id="UP000001918">
    <property type="component" value="Chromosome"/>
</dbReference>
<accession>D1A9C7</accession>